<name>A0A317T6F2_9CHLB</name>
<dbReference type="EMBL" id="PDNZ01000008">
    <property type="protein sequence ID" value="PWW81317.1"/>
    <property type="molecule type" value="Genomic_DNA"/>
</dbReference>
<sequence>MNYIFFAVYGKTTSSQSFFKVLALYSEIICGLNSHNEGVFHFASRPCPAKGRMPGIVEAAVILG</sequence>
<gene>
    <name evidence="1" type="ORF">CR164_11290</name>
</gene>
<evidence type="ECO:0000313" key="1">
    <source>
        <dbReference type="EMBL" id="PWW81317.1"/>
    </source>
</evidence>
<reference evidence="2" key="1">
    <citation type="submission" date="2017-10" db="EMBL/GenBank/DDBJ databases">
        <authorList>
            <person name="Gaisin V.A."/>
            <person name="Rysina M.S."/>
            <person name="Grouzdev D.S."/>
        </authorList>
    </citation>
    <scope>NUCLEOTIDE SEQUENCE [LARGE SCALE GENOMIC DNA]</scope>
    <source>
        <strain evidence="2">V1</strain>
    </source>
</reference>
<dbReference type="Proteomes" id="UP000246278">
    <property type="component" value="Unassembled WGS sequence"/>
</dbReference>
<accession>A0A317T6F2</accession>
<keyword evidence="2" id="KW-1185">Reference proteome</keyword>
<evidence type="ECO:0000313" key="2">
    <source>
        <dbReference type="Proteomes" id="UP000246278"/>
    </source>
</evidence>
<organism evidence="1 2">
    <name type="scientific">Prosthecochloris marina</name>
    <dbReference type="NCBI Taxonomy" id="2017681"/>
    <lineage>
        <taxon>Bacteria</taxon>
        <taxon>Pseudomonadati</taxon>
        <taxon>Chlorobiota</taxon>
        <taxon>Chlorobiia</taxon>
        <taxon>Chlorobiales</taxon>
        <taxon>Chlorobiaceae</taxon>
        <taxon>Prosthecochloris</taxon>
    </lineage>
</organism>
<dbReference type="AlphaFoldDB" id="A0A317T6F2"/>
<proteinExistence type="predicted"/>
<protein>
    <submittedName>
        <fullName evidence="1">Uncharacterized protein</fullName>
    </submittedName>
</protein>
<comment type="caution">
    <text evidence="1">The sequence shown here is derived from an EMBL/GenBank/DDBJ whole genome shotgun (WGS) entry which is preliminary data.</text>
</comment>